<reference evidence="1" key="1">
    <citation type="submission" date="2020-06" db="EMBL/GenBank/DDBJ databases">
        <title>Stable isotope informed genome-resolved metagenomics uncovers potential trophic interactions in rhizosphere soil.</title>
        <authorList>
            <person name="Starr E.P."/>
            <person name="Shi S."/>
            <person name="Blazewicz S.J."/>
            <person name="Koch B.J."/>
            <person name="Probst A.J."/>
            <person name="Hungate B.A."/>
            <person name="Pett-Ridge J."/>
            <person name="Firestone M.K."/>
            <person name="Banfield J.F."/>
        </authorList>
    </citation>
    <scope>NUCLEOTIDE SEQUENCE</scope>
    <source>
        <strain evidence="1">YM_69_17</strain>
    </source>
</reference>
<organism evidence="1 2">
    <name type="scientific">Inquilinus limosus</name>
    <dbReference type="NCBI Taxonomy" id="171674"/>
    <lineage>
        <taxon>Bacteria</taxon>
        <taxon>Pseudomonadati</taxon>
        <taxon>Pseudomonadota</taxon>
        <taxon>Alphaproteobacteria</taxon>
        <taxon>Rhodospirillales</taxon>
        <taxon>Rhodospirillaceae</taxon>
        <taxon>Inquilinus</taxon>
    </lineage>
</organism>
<protein>
    <recommendedName>
        <fullName evidence="3">Terminase small subunit</fullName>
    </recommendedName>
</protein>
<name>A0A952FQ10_9PROT</name>
<gene>
    <name evidence="1" type="ORF">JF625_19350</name>
</gene>
<proteinExistence type="predicted"/>
<dbReference type="EMBL" id="JAEKLZ010000266">
    <property type="protein sequence ID" value="MBW8727290.1"/>
    <property type="molecule type" value="Genomic_DNA"/>
</dbReference>
<evidence type="ECO:0008006" key="3">
    <source>
        <dbReference type="Google" id="ProtNLM"/>
    </source>
</evidence>
<accession>A0A952FQ10</accession>
<evidence type="ECO:0000313" key="2">
    <source>
        <dbReference type="Proteomes" id="UP000700706"/>
    </source>
</evidence>
<sequence length="119" mass="12893">MATLDECDDDFAECFVSHGDAARAAVETGLSEKSAKTLGCRKLHEPQVLAACLMKVVEMVAGGQAPEPRVVRRLRKVAPDCLAKGVNEHGVDGLPPVEEAYRQFRLALRLHGITVAVHF</sequence>
<dbReference type="AlphaFoldDB" id="A0A952FQ10"/>
<evidence type="ECO:0000313" key="1">
    <source>
        <dbReference type="EMBL" id="MBW8727290.1"/>
    </source>
</evidence>
<dbReference type="Proteomes" id="UP000700706">
    <property type="component" value="Unassembled WGS sequence"/>
</dbReference>
<comment type="caution">
    <text evidence="1">The sequence shown here is derived from an EMBL/GenBank/DDBJ whole genome shotgun (WGS) entry which is preliminary data.</text>
</comment>